<keyword evidence="2" id="KW-0472">Membrane</keyword>
<dbReference type="EMBL" id="LAZR01001168">
    <property type="protein sequence ID" value="KKN49437.1"/>
    <property type="molecule type" value="Genomic_DNA"/>
</dbReference>
<evidence type="ECO:0000256" key="1">
    <source>
        <dbReference type="SAM" id="Coils"/>
    </source>
</evidence>
<organism evidence="3">
    <name type="scientific">marine sediment metagenome</name>
    <dbReference type="NCBI Taxonomy" id="412755"/>
    <lineage>
        <taxon>unclassified sequences</taxon>
        <taxon>metagenomes</taxon>
        <taxon>ecological metagenomes</taxon>
    </lineage>
</organism>
<comment type="caution">
    <text evidence="3">The sequence shown here is derived from an EMBL/GenBank/DDBJ whole genome shotgun (WGS) entry which is preliminary data.</text>
</comment>
<dbReference type="AlphaFoldDB" id="A0A0F9RI66"/>
<proteinExistence type="predicted"/>
<reference evidence="3" key="1">
    <citation type="journal article" date="2015" name="Nature">
        <title>Complex archaea that bridge the gap between prokaryotes and eukaryotes.</title>
        <authorList>
            <person name="Spang A."/>
            <person name="Saw J.H."/>
            <person name="Jorgensen S.L."/>
            <person name="Zaremba-Niedzwiedzka K."/>
            <person name="Martijn J."/>
            <person name="Lind A.E."/>
            <person name="van Eijk R."/>
            <person name="Schleper C."/>
            <person name="Guy L."/>
            <person name="Ettema T.J."/>
        </authorList>
    </citation>
    <scope>NUCLEOTIDE SEQUENCE</scope>
</reference>
<evidence type="ECO:0000256" key="2">
    <source>
        <dbReference type="SAM" id="Phobius"/>
    </source>
</evidence>
<keyword evidence="1" id="KW-0175">Coiled coil</keyword>
<feature type="coiled-coil region" evidence="1">
    <location>
        <begin position="55"/>
        <end position="82"/>
    </location>
</feature>
<accession>A0A0F9RI66</accession>
<sequence>MRILLYGLLFGSATTVAGTTLMESNGLAQGGALFVLTGTVAYLLVTQRIALIAFLKAIKEERDAHQKTIERLSQSIETILRER</sequence>
<protein>
    <submittedName>
        <fullName evidence="3">Uncharacterized protein</fullName>
    </submittedName>
</protein>
<name>A0A0F9RI66_9ZZZZ</name>
<gene>
    <name evidence="3" type="ORF">LCGC14_0642740</name>
</gene>
<evidence type="ECO:0000313" key="3">
    <source>
        <dbReference type="EMBL" id="KKN49437.1"/>
    </source>
</evidence>
<keyword evidence="2" id="KW-0812">Transmembrane</keyword>
<feature type="transmembrane region" description="Helical" evidence="2">
    <location>
        <begin position="33"/>
        <end position="55"/>
    </location>
</feature>
<keyword evidence="2" id="KW-1133">Transmembrane helix</keyword>